<dbReference type="PANTHER" id="PTHR35568:SF1">
    <property type="entry name" value="TRANSCRIPTIONAL REGULATOR DAUR"/>
    <property type="match status" value="1"/>
</dbReference>
<evidence type="ECO:0000313" key="5">
    <source>
        <dbReference type="Proteomes" id="UP000591071"/>
    </source>
</evidence>
<name>A0A848BSL1_9FIRM</name>
<dbReference type="InterPro" id="IPR039446">
    <property type="entry name" value="DauR-like"/>
</dbReference>
<feature type="domain" description="YheO-like" evidence="1">
    <location>
        <begin position="6"/>
        <end position="120"/>
    </location>
</feature>
<evidence type="ECO:0000259" key="1">
    <source>
        <dbReference type="Pfam" id="PF08348"/>
    </source>
</evidence>
<gene>
    <name evidence="3" type="ORF">ACGTZG_13325</name>
    <name evidence="4" type="ORF">HF872_12120</name>
</gene>
<dbReference type="PANTHER" id="PTHR35568">
    <property type="entry name" value="TRANSCRIPTIONAL REGULATOR DAUR"/>
    <property type="match status" value="1"/>
</dbReference>
<evidence type="ECO:0000313" key="6">
    <source>
        <dbReference type="Proteomes" id="UP001605989"/>
    </source>
</evidence>
<feature type="domain" description="Transcriptional regulator DauR-like HTH" evidence="2">
    <location>
        <begin position="146"/>
        <end position="207"/>
    </location>
</feature>
<organism evidence="4 5">
    <name type="scientific">Megasphaera hexanoica</name>
    <dbReference type="NCBI Taxonomy" id="1675036"/>
    <lineage>
        <taxon>Bacteria</taxon>
        <taxon>Bacillati</taxon>
        <taxon>Bacillota</taxon>
        <taxon>Negativicutes</taxon>
        <taxon>Veillonellales</taxon>
        <taxon>Veillonellaceae</taxon>
        <taxon>Megasphaera</taxon>
    </lineage>
</organism>
<reference evidence="3 6" key="2">
    <citation type="submission" date="2024-10" db="EMBL/GenBank/DDBJ databases">
        <authorList>
            <person name="Sang B.-I."/>
            <person name="Prabhaharan D."/>
        </authorList>
    </citation>
    <scope>NUCLEOTIDE SEQUENCE [LARGE SCALE GENOMIC DNA]</scope>
    <source>
        <strain evidence="3 6">MH</strain>
    </source>
</reference>
<dbReference type="EMBL" id="JABAFG010000030">
    <property type="protein sequence ID" value="NME29351.1"/>
    <property type="molecule type" value="Genomic_DNA"/>
</dbReference>
<dbReference type="InterPro" id="IPR039445">
    <property type="entry name" value="DauR-like_HTH"/>
</dbReference>
<protein>
    <submittedName>
        <fullName evidence="4">Transcriptional regulator</fullName>
    </submittedName>
</protein>
<dbReference type="Pfam" id="PF08348">
    <property type="entry name" value="PAS_6"/>
    <property type="match status" value="1"/>
</dbReference>
<accession>A0A848BSL1</accession>
<sequence>MKENMLTFLKQLARGIAQQFGPSCEVVVHDLSGDNAEHSIVAIENGHVTHRKVGDGPSMAVLEALSGKPEKLHTDGSYLTKTKDGRILKSTTIYIRDEQQKIIGIFSLNFDITELMMVSNAINPLVSITSQKGETGSIPHNVTELLQELIEESTRQVGKPVPLMTRDDKIRAIKFLNDHGALLITKAGDKISKYFGISKYTLYSYIDSSNDDDAPV</sequence>
<evidence type="ECO:0000259" key="2">
    <source>
        <dbReference type="Pfam" id="PF13309"/>
    </source>
</evidence>
<dbReference type="KEGG" id="mhw:ACT01_13705"/>
<dbReference type="InterPro" id="IPR013559">
    <property type="entry name" value="YheO"/>
</dbReference>
<evidence type="ECO:0000313" key="4">
    <source>
        <dbReference type="EMBL" id="NME29351.1"/>
    </source>
</evidence>
<dbReference type="EMBL" id="JBIEKR010000014">
    <property type="protein sequence ID" value="MFG6274166.1"/>
    <property type="molecule type" value="Genomic_DNA"/>
</dbReference>
<proteinExistence type="predicted"/>
<dbReference type="Proteomes" id="UP001605989">
    <property type="component" value="Unassembled WGS sequence"/>
</dbReference>
<reference evidence="4 5" key="1">
    <citation type="submission" date="2020-04" db="EMBL/GenBank/DDBJ databases">
        <authorList>
            <person name="Hitch T.C.A."/>
            <person name="Wylensek D."/>
            <person name="Clavel T."/>
        </authorList>
    </citation>
    <scope>NUCLEOTIDE SEQUENCE [LARGE SCALE GENOMIC DNA]</scope>
    <source>
        <strain evidence="4 5">Oil-RF-744-FAT-WT-6-1</strain>
    </source>
</reference>
<dbReference type="AlphaFoldDB" id="A0A848BSL1"/>
<dbReference type="Proteomes" id="UP000591071">
    <property type="component" value="Unassembled WGS sequence"/>
</dbReference>
<dbReference type="OrthoDB" id="9796595at2"/>
<evidence type="ECO:0000313" key="3">
    <source>
        <dbReference type="EMBL" id="MFG6274166.1"/>
    </source>
</evidence>
<comment type="caution">
    <text evidence="4">The sequence shown here is derived from an EMBL/GenBank/DDBJ whole genome shotgun (WGS) entry which is preliminary data.</text>
</comment>
<dbReference type="Pfam" id="PF13309">
    <property type="entry name" value="HTH_22"/>
    <property type="match status" value="1"/>
</dbReference>
<keyword evidence="6" id="KW-1185">Reference proteome</keyword>
<dbReference type="RefSeq" id="WP_059076416.1">
    <property type="nucleotide sequence ID" value="NZ_CP011940.1"/>
</dbReference>